<organism evidence="3">
    <name type="scientific">bioreactor metagenome</name>
    <dbReference type="NCBI Taxonomy" id="1076179"/>
    <lineage>
        <taxon>unclassified sequences</taxon>
        <taxon>metagenomes</taxon>
        <taxon>ecological metagenomes</taxon>
    </lineage>
</organism>
<reference evidence="3" key="1">
    <citation type="submission" date="2019-08" db="EMBL/GenBank/DDBJ databases">
        <authorList>
            <person name="Kucharzyk K."/>
            <person name="Murdoch R.W."/>
            <person name="Higgins S."/>
            <person name="Loffler F."/>
        </authorList>
    </citation>
    <scope>NUCLEOTIDE SEQUENCE</scope>
</reference>
<dbReference type="Gene3D" id="2.20.230.10">
    <property type="entry name" value="Resuscitation-promoting factor rpfb"/>
    <property type="match status" value="1"/>
</dbReference>
<accession>A0A645AKK1</accession>
<dbReference type="PROSITE" id="PS51109">
    <property type="entry name" value="G5"/>
    <property type="match status" value="1"/>
</dbReference>
<proteinExistence type="predicted"/>
<name>A0A645AKK1_9ZZZZ</name>
<dbReference type="InterPro" id="IPR011098">
    <property type="entry name" value="G5_dom"/>
</dbReference>
<evidence type="ECO:0000313" key="3">
    <source>
        <dbReference type="EMBL" id="MPM53745.1"/>
    </source>
</evidence>
<dbReference type="SMART" id="SM01208">
    <property type="entry name" value="G5"/>
    <property type="match status" value="1"/>
</dbReference>
<gene>
    <name evidence="3" type="ORF">SDC9_100514</name>
</gene>
<evidence type="ECO:0000259" key="2">
    <source>
        <dbReference type="PROSITE" id="PS51109"/>
    </source>
</evidence>
<comment type="caution">
    <text evidence="3">The sequence shown here is derived from an EMBL/GenBank/DDBJ whole genome shotgun (WGS) entry which is preliminary data.</text>
</comment>
<sequence length="78" mass="9268">MKNKTYDLVSDIYKEIPQDIKYIKDNKLKKGQELVDNIGSNGYKVNVYLVTYEKGESNKRLLYNDYYEPVDKVIKRNI</sequence>
<dbReference type="Pfam" id="PF07501">
    <property type="entry name" value="G5"/>
    <property type="match status" value="1"/>
</dbReference>
<dbReference type="EMBL" id="VSSQ01014480">
    <property type="protein sequence ID" value="MPM53745.1"/>
    <property type="molecule type" value="Genomic_DNA"/>
</dbReference>
<protein>
    <recommendedName>
        <fullName evidence="2">G5 domain-containing protein</fullName>
    </recommendedName>
</protein>
<keyword evidence="1" id="KW-0732">Signal</keyword>
<dbReference type="AlphaFoldDB" id="A0A645AKK1"/>
<evidence type="ECO:0000256" key="1">
    <source>
        <dbReference type="ARBA" id="ARBA00022729"/>
    </source>
</evidence>
<feature type="domain" description="G5" evidence="2">
    <location>
        <begin position="2"/>
        <end position="78"/>
    </location>
</feature>